<comment type="catalytic activity">
    <reaction evidence="10">
        <text>a cytidine in rRNA + S-adenosyl-L-methionine = a 5-methylcytidine in rRNA + S-adenosyl-L-homocysteine + H(+)</text>
        <dbReference type="Rhea" id="RHEA:61484"/>
        <dbReference type="Rhea" id="RHEA-COMP:15836"/>
        <dbReference type="Rhea" id="RHEA-COMP:15837"/>
        <dbReference type="ChEBI" id="CHEBI:15378"/>
        <dbReference type="ChEBI" id="CHEBI:57856"/>
        <dbReference type="ChEBI" id="CHEBI:59789"/>
        <dbReference type="ChEBI" id="CHEBI:74483"/>
        <dbReference type="ChEBI" id="CHEBI:82748"/>
    </reaction>
</comment>
<evidence type="ECO:0000256" key="1">
    <source>
        <dbReference type="ARBA" id="ARBA00004173"/>
    </source>
</evidence>
<proteinExistence type="inferred from homology"/>
<feature type="binding site" evidence="11">
    <location>
        <position position="365"/>
    </location>
    <ligand>
        <name>S-adenosyl-L-methionine</name>
        <dbReference type="ChEBI" id="CHEBI:59789"/>
    </ligand>
</feature>
<feature type="domain" description="SAM-dependent MTase RsmB/NOP-type" evidence="13">
    <location>
        <begin position="359"/>
        <end position="495"/>
    </location>
</feature>
<evidence type="ECO:0000313" key="14">
    <source>
        <dbReference type="EMBL" id="KAF7997643.1"/>
    </source>
</evidence>
<comment type="similarity">
    <text evidence="11">Belongs to the class I-like SAM-binding methyltransferase superfamily. RsmB/NOP family.</text>
</comment>
<comment type="caution">
    <text evidence="11">Lacks conserved residue(s) required for the propagation of feature annotation.</text>
</comment>
<dbReference type="PRINTS" id="PR02008">
    <property type="entry name" value="RCMTFAMILY"/>
</dbReference>
<evidence type="ECO:0000256" key="4">
    <source>
        <dbReference type="ARBA" id="ARBA00022679"/>
    </source>
</evidence>
<evidence type="ECO:0000256" key="9">
    <source>
        <dbReference type="ARBA" id="ARBA00042050"/>
    </source>
</evidence>
<dbReference type="InterPro" id="IPR029063">
    <property type="entry name" value="SAM-dependent_MTases_sf"/>
</dbReference>
<dbReference type="InterPro" id="IPR049560">
    <property type="entry name" value="MeTrfase_RsmB-F_NOP2_cat"/>
</dbReference>
<evidence type="ECO:0000313" key="15">
    <source>
        <dbReference type="Proteomes" id="UP000639338"/>
    </source>
</evidence>
<dbReference type="PANTHER" id="PTHR22808:SF3">
    <property type="entry name" value="5-METHYLCYTOSINE RRNA METHYLTRANSFERASE NSUN4"/>
    <property type="match status" value="1"/>
</dbReference>
<dbReference type="PROSITE" id="PS51686">
    <property type="entry name" value="SAM_MT_RSMB_NOP"/>
    <property type="match status" value="1"/>
</dbReference>
<dbReference type="SUPFAM" id="SSF53335">
    <property type="entry name" value="S-adenosyl-L-methionine-dependent methyltransferases"/>
    <property type="match status" value="1"/>
</dbReference>
<name>A0A834Y5R3_APHGI</name>
<gene>
    <name evidence="14" type="ORF">HCN44_006214</name>
</gene>
<feature type="region of interest" description="Disordered" evidence="12">
    <location>
        <begin position="112"/>
        <end position="133"/>
    </location>
</feature>
<keyword evidence="2" id="KW-0698">rRNA processing</keyword>
<dbReference type="GO" id="GO:0031167">
    <property type="term" value="P:rRNA methylation"/>
    <property type="evidence" value="ECO:0007669"/>
    <property type="project" value="TreeGrafter"/>
</dbReference>
<evidence type="ECO:0000256" key="3">
    <source>
        <dbReference type="ARBA" id="ARBA00022603"/>
    </source>
</evidence>
<accession>A0A834Y5R3</accession>
<dbReference type="PANTHER" id="PTHR22808">
    <property type="entry name" value="NCL1 YEAST -RELATED NOL1/NOP2/FMU SUN DOMAIN-CONTAINING"/>
    <property type="match status" value="1"/>
</dbReference>
<evidence type="ECO:0000256" key="7">
    <source>
        <dbReference type="ARBA" id="ARBA00022946"/>
    </source>
</evidence>
<keyword evidence="5 11" id="KW-0949">S-adenosyl-L-methionine</keyword>
<keyword evidence="15" id="KW-1185">Reference proteome</keyword>
<dbReference type="OrthoDB" id="8020218at2759"/>
<keyword evidence="8" id="KW-0496">Mitochondrion</keyword>
<dbReference type="GO" id="GO:0005762">
    <property type="term" value="C:mitochondrial large ribosomal subunit"/>
    <property type="evidence" value="ECO:0007669"/>
    <property type="project" value="TreeGrafter"/>
</dbReference>
<dbReference type="InterPro" id="IPR001678">
    <property type="entry name" value="MeTrfase_RsmB-F_NOP2_dom"/>
</dbReference>
<protein>
    <recommendedName>
        <fullName evidence="9">NOL1/NOP2/Sun domain family member 4</fullName>
    </recommendedName>
</protein>
<evidence type="ECO:0000256" key="8">
    <source>
        <dbReference type="ARBA" id="ARBA00023128"/>
    </source>
</evidence>
<dbReference type="Proteomes" id="UP000639338">
    <property type="component" value="Unassembled WGS sequence"/>
</dbReference>
<dbReference type="GO" id="GO:0008173">
    <property type="term" value="F:RNA methyltransferase activity"/>
    <property type="evidence" value="ECO:0007669"/>
    <property type="project" value="InterPro"/>
</dbReference>
<dbReference type="Gene3D" id="3.40.50.150">
    <property type="entry name" value="Vaccinia Virus protein VP39"/>
    <property type="match status" value="1"/>
</dbReference>
<dbReference type="AlphaFoldDB" id="A0A834Y5R3"/>
<keyword evidence="4 11" id="KW-0808">Transferase</keyword>
<keyword evidence="3 11" id="KW-0489">Methyltransferase</keyword>
<dbReference type="Gene3D" id="6.20.240.40">
    <property type="match status" value="1"/>
</dbReference>
<evidence type="ECO:0000256" key="6">
    <source>
        <dbReference type="ARBA" id="ARBA00022884"/>
    </source>
</evidence>
<evidence type="ECO:0000256" key="12">
    <source>
        <dbReference type="SAM" id="MobiDB-lite"/>
    </source>
</evidence>
<dbReference type="InterPro" id="IPR023267">
    <property type="entry name" value="RCMT"/>
</dbReference>
<evidence type="ECO:0000256" key="2">
    <source>
        <dbReference type="ARBA" id="ARBA00022552"/>
    </source>
</evidence>
<comment type="caution">
    <text evidence="14">The sequence shown here is derived from an EMBL/GenBank/DDBJ whole genome shotgun (WGS) entry which is preliminary data.</text>
</comment>
<keyword evidence="7" id="KW-0809">Transit peptide</keyword>
<sequence>MSQIFCRTNINRLIKICVRNRHGHGPDHWSMAKKKVRARDKALHHFDDFYASVYAGIWPHIRAALLKEDSKYVAVVNNFGDVEETVDKLQLLGAMNIKDLYNAHKQAKIERDTRSGFINQKNNDDNDESNDESFGSLLERKTKSELQTLFPSDYEATSNMVKQKNNNNNDDDDDIIKKSHKPLDPVKMRALESDIATAKIDEHRIVKPSIGLTSSSLYEYIPATKLKGLDDYVFESDHYNYYTKSADFNINVVKENTLNFPEHLKIYTFDSDNYSRFPIPKRSKTDDQYYIATTMLICKSLVALQTLMPKVLVSNDNKLGRVNQMNVVMNEYLGDLNVWEGRLFITNADGRDLEDVNVYNKILVDVPCTTDRHSLHEDDNNIFKPTRIKERLQLPEYQAKILLNALKLIAPGGTVVYSTCSLSPIQNDGVVQMALKQLWEESDSVMIVKDMKEALGPLSCIYKFGNDFGLKYGQIVLPVKKHNWGPMYFSKIVRIK</sequence>
<dbReference type="GO" id="GO:0003723">
    <property type="term" value="F:RNA binding"/>
    <property type="evidence" value="ECO:0007669"/>
    <property type="project" value="UniProtKB-UniRule"/>
</dbReference>
<evidence type="ECO:0000256" key="5">
    <source>
        <dbReference type="ARBA" id="ARBA00022691"/>
    </source>
</evidence>
<evidence type="ECO:0000256" key="10">
    <source>
        <dbReference type="ARBA" id="ARBA00049302"/>
    </source>
</evidence>
<dbReference type="EMBL" id="JACMRX010000001">
    <property type="protein sequence ID" value="KAF7997643.1"/>
    <property type="molecule type" value="Genomic_DNA"/>
</dbReference>
<organism evidence="14 15">
    <name type="scientific">Aphidius gifuensis</name>
    <name type="common">Parasitoid wasp</name>
    <dbReference type="NCBI Taxonomy" id="684658"/>
    <lineage>
        <taxon>Eukaryota</taxon>
        <taxon>Metazoa</taxon>
        <taxon>Ecdysozoa</taxon>
        <taxon>Arthropoda</taxon>
        <taxon>Hexapoda</taxon>
        <taxon>Insecta</taxon>
        <taxon>Pterygota</taxon>
        <taxon>Neoptera</taxon>
        <taxon>Endopterygota</taxon>
        <taxon>Hymenoptera</taxon>
        <taxon>Apocrita</taxon>
        <taxon>Ichneumonoidea</taxon>
        <taxon>Braconidae</taxon>
        <taxon>Aphidiinae</taxon>
        <taxon>Aphidius</taxon>
    </lineage>
</organism>
<keyword evidence="6 11" id="KW-0694">RNA-binding</keyword>
<evidence type="ECO:0000259" key="13">
    <source>
        <dbReference type="PROSITE" id="PS51686"/>
    </source>
</evidence>
<evidence type="ECO:0000256" key="11">
    <source>
        <dbReference type="PROSITE-ProRule" id="PRU01023"/>
    </source>
</evidence>
<comment type="subcellular location">
    <subcellularLocation>
        <location evidence="1">Mitochondrion</location>
    </subcellularLocation>
</comment>
<reference evidence="14 15" key="1">
    <citation type="submission" date="2020-08" db="EMBL/GenBank/DDBJ databases">
        <title>Aphidius gifuensis genome sequencing and assembly.</title>
        <authorList>
            <person name="Du Z."/>
        </authorList>
    </citation>
    <scope>NUCLEOTIDE SEQUENCE [LARGE SCALE GENOMIC DNA]</scope>
    <source>
        <strain evidence="14">YNYX2018</strain>
        <tissue evidence="14">Adults</tissue>
    </source>
</reference>
<dbReference type="Pfam" id="PF01189">
    <property type="entry name" value="Methyltr_RsmB-F"/>
    <property type="match status" value="1"/>
</dbReference>
<feature type="active site" description="Nucleophile" evidence="11">
    <location>
        <position position="420"/>
    </location>
</feature>